<reference evidence="1 2" key="1">
    <citation type="submission" date="2024-10" db="EMBL/GenBank/DDBJ databases">
        <title>Updated reference genomes for cyclostephanoid diatoms.</title>
        <authorList>
            <person name="Roberts W.R."/>
            <person name="Alverson A.J."/>
        </authorList>
    </citation>
    <scope>NUCLEOTIDE SEQUENCE [LARGE SCALE GENOMIC DNA]</scope>
    <source>
        <strain evidence="1 2">AJA010-31</strain>
    </source>
</reference>
<gene>
    <name evidence="1" type="ORF">ACHAWO_004274</name>
</gene>
<evidence type="ECO:0000313" key="2">
    <source>
        <dbReference type="Proteomes" id="UP001530400"/>
    </source>
</evidence>
<dbReference type="AlphaFoldDB" id="A0ABD3Q754"/>
<evidence type="ECO:0000313" key="1">
    <source>
        <dbReference type="EMBL" id="KAL3795689.1"/>
    </source>
</evidence>
<dbReference type="Proteomes" id="UP001530400">
    <property type="component" value="Unassembled WGS sequence"/>
</dbReference>
<keyword evidence="2" id="KW-1185">Reference proteome</keyword>
<proteinExistence type="predicted"/>
<name>A0ABD3Q754_9STRA</name>
<sequence>MLRYYICHKKAAESVSFRNALNNDIPIIVTTTRWNRLQTKHLVDFDTETMTPPTTTDCIKFALQHPAVNIVLHSSRDEDELDEALQPLIERCLDSGSMNWLSHEKYEELLRYGSDEVKWNTDSFDEHPEELQW</sequence>
<accession>A0ABD3Q754</accession>
<comment type="caution">
    <text evidence="1">The sequence shown here is derived from an EMBL/GenBank/DDBJ whole genome shotgun (WGS) entry which is preliminary data.</text>
</comment>
<protein>
    <submittedName>
        <fullName evidence="1">Uncharacterized protein</fullName>
    </submittedName>
</protein>
<dbReference type="EMBL" id="JALLPJ020000312">
    <property type="protein sequence ID" value="KAL3795689.1"/>
    <property type="molecule type" value="Genomic_DNA"/>
</dbReference>
<organism evidence="1 2">
    <name type="scientific">Cyclotella atomus</name>
    <dbReference type="NCBI Taxonomy" id="382360"/>
    <lineage>
        <taxon>Eukaryota</taxon>
        <taxon>Sar</taxon>
        <taxon>Stramenopiles</taxon>
        <taxon>Ochrophyta</taxon>
        <taxon>Bacillariophyta</taxon>
        <taxon>Coscinodiscophyceae</taxon>
        <taxon>Thalassiosirophycidae</taxon>
        <taxon>Stephanodiscales</taxon>
        <taxon>Stephanodiscaceae</taxon>
        <taxon>Cyclotella</taxon>
    </lineage>
</organism>